<sequence length="544" mass="59135">MPDRHRPMVLAVDDDPHVLRAIRRDLSRAYQDRFRVVAVDSPLAGLQLLETVRQRGEEPALLIADQRMPEMTGVDFLARSLELFPRARRVLLTAYADTNAAIDAINRVRLDHYLVKPWEPPQERLYPVLDELLEDWERSYLPPYDGIRVVGHRFAPATHRVRDLLTRLHQPFRFEDVERDSTPQVDGPLPAVLLPDGKVLSRPSNGELVDALGLKGTEPRQHYDLAIVGGGPAGLAAAVYGASEGLSTLLVESYVPGGQAGTSSRIENYLGFPAGVSGAELIRRAVAQARRFGAEVLSPADATSLRTSGRARVLTLADGREISASTVLLSPGLRYNRLEAEGAERFEGAGIYYGATTSETASCVGRHVFIVGGANSAGQAAVHFAKHAGKVSLVIRGDRLDKGMSQYLVDEITATGNIEVRLNTEIIATDGDDRLERVTLRDTSDGTTSESDAEYVFTFIGARPNTEWLTGPIAMDNRGFILTGPDVPEGTQWDLPRQPFLLETSVPGVFAAGDARANSMKRIASSAGEGAMAVALVHRYRAAS</sequence>
<dbReference type="AlphaFoldDB" id="A0A7W9KEF1"/>
<dbReference type="PANTHER" id="PTHR48105">
    <property type="entry name" value="THIOREDOXIN REDUCTASE 1-RELATED-RELATED"/>
    <property type="match status" value="1"/>
</dbReference>
<evidence type="ECO:0000313" key="7">
    <source>
        <dbReference type="Proteomes" id="UP000585638"/>
    </source>
</evidence>
<dbReference type="GO" id="GO:0004791">
    <property type="term" value="F:thioredoxin-disulfide reductase (NADPH) activity"/>
    <property type="evidence" value="ECO:0007669"/>
    <property type="project" value="UniProtKB-EC"/>
</dbReference>
<accession>A0A7W9KEF1</accession>
<feature type="modified residue" description="4-aspartylphosphate" evidence="4">
    <location>
        <position position="65"/>
    </location>
</feature>
<feature type="domain" description="Response regulatory" evidence="5">
    <location>
        <begin position="8"/>
        <end position="131"/>
    </location>
</feature>
<dbReference type="InterPro" id="IPR050097">
    <property type="entry name" value="Ferredoxin-NADP_redctase_2"/>
</dbReference>
<organism evidence="6 7">
    <name type="scientific">Kutzneria kofuensis</name>
    <dbReference type="NCBI Taxonomy" id="103725"/>
    <lineage>
        <taxon>Bacteria</taxon>
        <taxon>Bacillati</taxon>
        <taxon>Actinomycetota</taxon>
        <taxon>Actinomycetes</taxon>
        <taxon>Pseudonocardiales</taxon>
        <taxon>Pseudonocardiaceae</taxon>
        <taxon>Kutzneria</taxon>
    </lineage>
</organism>
<keyword evidence="4" id="KW-0597">Phosphoprotein</keyword>
<dbReference type="InterPro" id="IPR001789">
    <property type="entry name" value="Sig_transdc_resp-reg_receiver"/>
</dbReference>
<evidence type="ECO:0000256" key="1">
    <source>
        <dbReference type="ARBA" id="ARBA00022630"/>
    </source>
</evidence>
<evidence type="ECO:0000259" key="5">
    <source>
        <dbReference type="PROSITE" id="PS50110"/>
    </source>
</evidence>
<evidence type="ECO:0000256" key="3">
    <source>
        <dbReference type="ARBA" id="ARBA00048132"/>
    </source>
</evidence>
<keyword evidence="1" id="KW-0285">Flavoprotein</keyword>
<proteinExistence type="predicted"/>
<dbReference type="PRINTS" id="PR00469">
    <property type="entry name" value="PNDRDTASEII"/>
</dbReference>
<dbReference type="SUPFAM" id="SSF51905">
    <property type="entry name" value="FAD/NAD(P)-binding domain"/>
    <property type="match status" value="1"/>
</dbReference>
<evidence type="ECO:0000313" key="6">
    <source>
        <dbReference type="EMBL" id="MBB5890950.1"/>
    </source>
</evidence>
<protein>
    <submittedName>
        <fullName evidence="6">Thioredoxin reductase (NADPH)</fullName>
        <ecNumber evidence="6">1.8.1.9</ecNumber>
    </submittedName>
</protein>
<dbReference type="PRINTS" id="PR00368">
    <property type="entry name" value="FADPNR"/>
</dbReference>
<dbReference type="Pfam" id="PF07992">
    <property type="entry name" value="Pyr_redox_2"/>
    <property type="match status" value="1"/>
</dbReference>
<dbReference type="InterPro" id="IPR036188">
    <property type="entry name" value="FAD/NAD-bd_sf"/>
</dbReference>
<dbReference type="GO" id="GO:0000160">
    <property type="term" value="P:phosphorelay signal transduction system"/>
    <property type="evidence" value="ECO:0007669"/>
    <property type="project" value="InterPro"/>
</dbReference>
<dbReference type="InterPro" id="IPR011006">
    <property type="entry name" value="CheY-like_superfamily"/>
</dbReference>
<evidence type="ECO:0000256" key="2">
    <source>
        <dbReference type="ARBA" id="ARBA00023002"/>
    </source>
</evidence>
<comment type="catalytic activity">
    <reaction evidence="3">
        <text>[thioredoxin]-dithiol + NADP(+) = [thioredoxin]-disulfide + NADPH + H(+)</text>
        <dbReference type="Rhea" id="RHEA:20345"/>
        <dbReference type="Rhea" id="RHEA-COMP:10698"/>
        <dbReference type="Rhea" id="RHEA-COMP:10700"/>
        <dbReference type="ChEBI" id="CHEBI:15378"/>
        <dbReference type="ChEBI" id="CHEBI:29950"/>
        <dbReference type="ChEBI" id="CHEBI:50058"/>
        <dbReference type="ChEBI" id="CHEBI:57783"/>
        <dbReference type="ChEBI" id="CHEBI:58349"/>
        <dbReference type="EC" id="1.8.1.9"/>
    </reaction>
</comment>
<comment type="caution">
    <text evidence="6">The sequence shown here is derived from an EMBL/GenBank/DDBJ whole genome shotgun (WGS) entry which is preliminary data.</text>
</comment>
<dbReference type="RefSeq" id="WP_184860742.1">
    <property type="nucleotide sequence ID" value="NZ_BAAAWY010000038.1"/>
</dbReference>
<dbReference type="Gene3D" id="3.50.50.60">
    <property type="entry name" value="FAD/NAD(P)-binding domain"/>
    <property type="match status" value="2"/>
</dbReference>
<keyword evidence="7" id="KW-1185">Reference proteome</keyword>
<keyword evidence="2 6" id="KW-0560">Oxidoreductase</keyword>
<dbReference type="EMBL" id="JACHIR010000001">
    <property type="protein sequence ID" value="MBB5890950.1"/>
    <property type="molecule type" value="Genomic_DNA"/>
</dbReference>
<dbReference type="PROSITE" id="PS50110">
    <property type="entry name" value="RESPONSE_REGULATORY"/>
    <property type="match status" value="1"/>
</dbReference>
<dbReference type="EC" id="1.8.1.9" evidence="6"/>
<name>A0A7W9KEF1_9PSEU</name>
<dbReference type="Pfam" id="PF00072">
    <property type="entry name" value="Response_reg"/>
    <property type="match status" value="1"/>
</dbReference>
<dbReference type="SUPFAM" id="SSF52172">
    <property type="entry name" value="CheY-like"/>
    <property type="match status" value="1"/>
</dbReference>
<reference evidence="6 7" key="1">
    <citation type="submission" date="2020-08" db="EMBL/GenBank/DDBJ databases">
        <title>Sequencing the genomes of 1000 actinobacteria strains.</title>
        <authorList>
            <person name="Klenk H.-P."/>
        </authorList>
    </citation>
    <scope>NUCLEOTIDE SEQUENCE [LARGE SCALE GENOMIC DNA]</scope>
    <source>
        <strain evidence="6 7">DSM 43851</strain>
    </source>
</reference>
<dbReference type="Gene3D" id="3.40.50.2300">
    <property type="match status" value="1"/>
</dbReference>
<dbReference type="Proteomes" id="UP000585638">
    <property type="component" value="Unassembled WGS sequence"/>
</dbReference>
<dbReference type="SMART" id="SM00448">
    <property type="entry name" value="REC"/>
    <property type="match status" value="1"/>
</dbReference>
<evidence type="ECO:0000256" key="4">
    <source>
        <dbReference type="PROSITE-ProRule" id="PRU00169"/>
    </source>
</evidence>
<gene>
    <name evidence="6" type="ORF">BJ998_002146</name>
</gene>
<dbReference type="InterPro" id="IPR023753">
    <property type="entry name" value="FAD/NAD-binding_dom"/>
</dbReference>